<feature type="active site" description="Charge relay system" evidence="6">
    <location>
        <position position="135"/>
    </location>
</feature>
<dbReference type="PANTHER" id="PTHR12589:SF8">
    <property type="entry name" value="6-CARBOXY-5,6,7,8-TETRAHYDROPTERIN SYNTHASE"/>
    <property type="match status" value="1"/>
</dbReference>
<dbReference type="Pfam" id="PF01242">
    <property type="entry name" value="PTPS"/>
    <property type="match status" value="1"/>
</dbReference>
<name>A0A412IQW0_9FIRM</name>
<evidence type="ECO:0000256" key="4">
    <source>
        <dbReference type="ARBA" id="ARBA00048807"/>
    </source>
</evidence>
<comment type="catalytic activity">
    <reaction evidence="4 5">
        <text>7,8-dihydroneopterin 3'-triphosphate + H2O = 6-carboxy-5,6,7,8-tetrahydropterin + triphosphate + acetaldehyde + 2 H(+)</text>
        <dbReference type="Rhea" id="RHEA:27966"/>
        <dbReference type="ChEBI" id="CHEBI:15343"/>
        <dbReference type="ChEBI" id="CHEBI:15377"/>
        <dbReference type="ChEBI" id="CHEBI:15378"/>
        <dbReference type="ChEBI" id="CHEBI:18036"/>
        <dbReference type="ChEBI" id="CHEBI:58462"/>
        <dbReference type="ChEBI" id="CHEBI:61032"/>
        <dbReference type="EC" id="4.1.2.50"/>
    </reaction>
</comment>
<dbReference type="GO" id="GO:0046872">
    <property type="term" value="F:metal ion binding"/>
    <property type="evidence" value="ECO:0007669"/>
    <property type="project" value="UniProtKB-KW"/>
</dbReference>
<sequence>MLIGGVMYKLKTKASFDSAHFLKDYEGKCSNIHGHRWTVEIEVGAETLEHDTQNRGMVVDFSNLKKDLRALADHFDHSLIMETGSLKQATEDALLAENLRIVKVDFRPTAENFAKYIYDEMTSRGYNVIEASVYETPNNVASYCE</sequence>
<dbReference type="GO" id="GO:0008616">
    <property type="term" value="P:tRNA queuosine(34) biosynthetic process"/>
    <property type="evidence" value="ECO:0007669"/>
    <property type="project" value="UniProtKB-KW"/>
</dbReference>
<dbReference type="PANTHER" id="PTHR12589">
    <property type="entry name" value="PYRUVOYL TETRAHYDROBIOPTERIN SYNTHASE"/>
    <property type="match status" value="1"/>
</dbReference>
<evidence type="ECO:0000313" key="9">
    <source>
        <dbReference type="Proteomes" id="UP000283295"/>
    </source>
</evidence>
<evidence type="ECO:0000256" key="2">
    <source>
        <dbReference type="ARBA" id="ARBA00008900"/>
    </source>
</evidence>
<dbReference type="OrthoDB" id="9804698at2"/>
<protein>
    <recommendedName>
        <fullName evidence="3 5">6-carboxy-5,6,7,8-tetrahydropterin synthase</fullName>
        <ecNumber evidence="5">4.-.-.-</ecNumber>
    </recommendedName>
</protein>
<feature type="active site" description="Charge relay system" evidence="6">
    <location>
        <position position="77"/>
    </location>
</feature>
<evidence type="ECO:0000256" key="3">
    <source>
        <dbReference type="ARBA" id="ARBA00018141"/>
    </source>
</evidence>
<comment type="similarity">
    <text evidence="2 5">Belongs to the PTPS family. QueD subfamily.</text>
</comment>
<comment type="caution">
    <text evidence="8">The sequence shown here is derived from an EMBL/GenBank/DDBJ whole genome shotgun (WGS) entry which is preliminary data.</text>
</comment>
<dbReference type="Proteomes" id="UP000283295">
    <property type="component" value="Unassembled WGS sequence"/>
</dbReference>
<evidence type="ECO:0000256" key="6">
    <source>
        <dbReference type="PIRSR" id="PIRSR006113-1"/>
    </source>
</evidence>
<feature type="binding site" evidence="7">
    <location>
        <position position="33"/>
    </location>
    <ligand>
        <name>Zn(2+)</name>
        <dbReference type="ChEBI" id="CHEBI:29105"/>
    </ligand>
</feature>
<organism evidence="8 9">
    <name type="scientific">Coprococcus eutactus</name>
    <dbReference type="NCBI Taxonomy" id="33043"/>
    <lineage>
        <taxon>Bacteria</taxon>
        <taxon>Bacillati</taxon>
        <taxon>Bacillota</taxon>
        <taxon>Clostridia</taxon>
        <taxon>Lachnospirales</taxon>
        <taxon>Lachnospiraceae</taxon>
        <taxon>Coprococcus</taxon>
    </lineage>
</organism>
<feature type="binding site" evidence="7">
    <location>
        <position position="20"/>
    </location>
    <ligand>
        <name>Zn(2+)</name>
        <dbReference type="ChEBI" id="CHEBI:29105"/>
    </ligand>
</feature>
<dbReference type="AlphaFoldDB" id="A0A412IQW0"/>
<dbReference type="NCBIfam" id="TIGR03367">
    <property type="entry name" value="queuosine_QueD"/>
    <property type="match status" value="1"/>
</dbReference>
<feature type="active site" description="Proton acceptor" evidence="6">
    <location>
        <position position="29"/>
    </location>
</feature>
<evidence type="ECO:0000313" key="8">
    <source>
        <dbReference type="EMBL" id="RGS40940.1"/>
    </source>
</evidence>
<accession>A0A412IQW0</accession>
<evidence type="ECO:0000256" key="7">
    <source>
        <dbReference type="PIRSR" id="PIRSR006113-2"/>
    </source>
</evidence>
<dbReference type="InterPro" id="IPR038418">
    <property type="entry name" value="6-PTP_synth/QueD_sf"/>
</dbReference>
<dbReference type="InterPro" id="IPR007115">
    <property type="entry name" value="6-PTP_synth/QueD"/>
</dbReference>
<gene>
    <name evidence="8" type="primary">queD</name>
    <name evidence="8" type="ORF">DWX94_09385</name>
</gene>
<evidence type="ECO:0000256" key="5">
    <source>
        <dbReference type="PIRNR" id="PIRNR006113"/>
    </source>
</evidence>
<evidence type="ECO:0000256" key="1">
    <source>
        <dbReference type="ARBA" id="ARBA00005061"/>
    </source>
</evidence>
<comment type="pathway">
    <text evidence="1 5">Purine metabolism; 7-cyano-7-deazaguanine biosynthesis.</text>
</comment>
<feature type="binding site" evidence="7">
    <location>
        <position position="35"/>
    </location>
    <ligand>
        <name>Zn(2+)</name>
        <dbReference type="ChEBI" id="CHEBI:29105"/>
    </ligand>
</feature>
<dbReference type="GO" id="GO:0070497">
    <property type="term" value="F:6-carboxytetrahydropterin synthase activity"/>
    <property type="evidence" value="ECO:0007669"/>
    <property type="project" value="UniProtKB-EC"/>
</dbReference>
<reference evidence="8 9" key="1">
    <citation type="submission" date="2018-08" db="EMBL/GenBank/DDBJ databases">
        <title>A genome reference for cultivated species of the human gut microbiota.</title>
        <authorList>
            <person name="Zou Y."/>
            <person name="Xue W."/>
            <person name="Luo G."/>
        </authorList>
    </citation>
    <scope>NUCLEOTIDE SEQUENCE [LARGE SCALE GENOMIC DNA]</scope>
    <source>
        <strain evidence="8 9">AF22-21</strain>
    </source>
</reference>
<dbReference type="EMBL" id="QRVK01000023">
    <property type="protein sequence ID" value="RGS40940.1"/>
    <property type="molecule type" value="Genomic_DNA"/>
</dbReference>
<keyword evidence="5 7" id="KW-0479">Metal-binding</keyword>
<dbReference type="Gene3D" id="3.30.479.10">
    <property type="entry name" value="6-pyruvoyl tetrahydropterin synthase/QueD"/>
    <property type="match status" value="1"/>
</dbReference>
<dbReference type="EC" id="4.-.-.-" evidence="5"/>
<keyword evidence="5 7" id="KW-0862">Zinc</keyword>
<dbReference type="PIRSF" id="PIRSF006113">
    <property type="entry name" value="PTP_synth"/>
    <property type="match status" value="1"/>
</dbReference>
<comment type="cofactor">
    <cofactor evidence="5 7">
        <name>Zn(2+)</name>
        <dbReference type="ChEBI" id="CHEBI:29105"/>
    </cofactor>
    <text evidence="5 7">Binds 1 zinc ion per subunit.</text>
</comment>
<keyword evidence="5" id="KW-0456">Lyase</keyword>
<keyword evidence="5" id="KW-0671">Queuosine biosynthesis</keyword>
<proteinExistence type="inferred from homology"/>
<dbReference type="UniPathway" id="UPA00391"/>
<dbReference type="SUPFAM" id="SSF55620">
    <property type="entry name" value="Tetrahydrobiopterin biosynthesis enzymes-like"/>
    <property type="match status" value="1"/>
</dbReference>